<dbReference type="STRING" id="22663.A0A2I0JYJ8"/>
<evidence type="ECO:0000259" key="6">
    <source>
        <dbReference type="Pfam" id="PF06813"/>
    </source>
</evidence>
<dbReference type="GO" id="GO:0016020">
    <property type="term" value="C:membrane"/>
    <property type="evidence" value="ECO:0007669"/>
    <property type="project" value="UniProtKB-SubCell"/>
</dbReference>
<feature type="transmembrane region" description="Helical" evidence="5">
    <location>
        <begin position="21"/>
        <end position="40"/>
    </location>
</feature>
<accession>A0A2I0JYJ8</accession>
<feature type="transmembrane region" description="Helical" evidence="5">
    <location>
        <begin position="153"/>
        <end position="174"/>
    </location>
</feature>
<reference evidence="7 8" key="1">
    <citation type="submission" date="2017-11" db="EMBL/GenBank/DDBJ databases">
        <title>De-novo sequencing of pomegranate (Punica granatum L.) genome.</title>
        <authorList>
            <person name="Akparov Z."/>
            <person name="Amiraslanov A."/>
            <person name="Hajiyeva S."/>
            <person name="Abbasov M."/>
            <person name="Kaur K."/>
            <person name="Hamwieh A."/>
            <person name="Solovyev V."/>
            <person name="Salamov A."/>
            <person name="Braich B."/>
            <person name="Kosarev P."/>
            <person name="Mahmoud A."/>
            <person name="Hajiyev E."/>
            <person name="Babayeva S."/>
            <person name="Izzatullayeva V."/>
            <person name="Mammadov A."/>
            <person name="Mammadov A."/>
            <person name="Sharifova S."/>
            <person name="Ojaghi J."/>
            <person name="Eynullazada K."/>
            <person name="Bayramov B."/>
            <person name="Abdulazimova A."/>
            <person name="Shahmuradov I."/>
        </authorList>
    </citation>
    <scope>NUCLEOTIDE SEQUENCE [LARGE SCALE GENOMIC DNA]</scope>
    <source>
        <strain evidence="8">cv. AG2017</strain>
        <tissue evidence="7">Leaf</tissue>
    </source>
</reference>
<sequence length="481" mass="52917">MLSFFSGCCSSFMMSSPVGKWLGFVIAIWVQAIAGNNYTFSNYSHALKSLMSLTQLQLNHLSVTKDIGKAFGLVSGLASDCLPTSIVLLIGSIEGLIGFGAQWLVVSKHIASLPYWQMCIFMCMGGNSTTWMNTAVLVTCMRNFPRNCGPVSGLLKGYVGLSTAIFTDICSALFSSSPSAFLLMLAIVPAIICLIAALFFHESQPAASDYEGNLETRLLNILNVIAIVLASYLSVFDFAGYHHNRVVSLAFAVGLVALLAMPLGVPFYLIMFKREHLGILRTHSLGIGLGALYLEVWNAKASVERSFTNHTGNRIHHHGPSLAGMLLCRLNSCRICYGVRLTVTVPTASELFGLKYYGLVYNILILNLPLGTFRSPCRLSLRCASNCLWRRLERILVWGLSVTCSWYKYTLSNCSHGFKSLMSVTQLHLKEDTGKASRLVSALASDRFSTSIVFLRSLECLITYGAQWLVVNKHIAILCYW</sequence>
<evidence type="ECO:0000313" key="8">
    <source>
        <dbReference type="Proteomes" id="UP000233551"/>
    </source>
</evidence>
<evidence type="ECO:0000256" key="2">
    <source>
        <dbReference type="ARBA" id="ARBA00022692"/>
    </source>
</evidence>
<proteinExistence type="predicted"/>
<feature type="domain" description="Nodulin-like" evidence="6">
    <location>
        <begin position="404"/>
        <end position="481"/>
    </location>
</feature>
<dbReference type="InterPro" id="IPR010658">
    <property type="entry name" value="Nodulin-like"/>
</dbReference>
<evidence type="ECO:0000313" key="7">
    <source>
        <dbReference type="EMBL" id="PKI61424.1"/>
    </source>
</evidence>
<feature type="transmembrane region" description="Helical" evidence="5">
    <location>
        <begin position="115"/>
        <end position="141"/>
    </location>
</feature>
<dbReference type="Proteomes" id="UP000233551">
    <property type="component" value="Unassembled WGS sequence"/>
</dbReference>
<organism evidence="7 8">
    <name type="scientific">Punica granatum</name>
    <name type="common">Pomegranate</name>
    <dbReference type="NCBI Taxonomy" id="22663"/>
    <lineage>
        <taxon>Eukaryota</taxon>
        <taxon>Viridiplantae</taxon>
        <taxon>Streptophyta</taxon>
        <taxon>Embryophyta</taxon>
        <taxon>Tracheophyta</taxon>
        <taxon>Spermatophyta</taxon>
        <taxon>Magnoliopsida</taxon>
        <taxon>eudicotyledons</taxon>
        <taxon>Gunneridae</taxon>
        <taxon>Pentapetalae</taxon>
        <taxon>rosids</taxon>
        <taxon>malvids</taxon>
        <taxon>Myrtales</taxon>
        <taxon>Lythraceae</taxon>
        <taxon>Punica</taxon>
    </lineage>
</organism>
<feature type="transmembrane region" description="Helical" evidence="5">
    <location>
        <begin position="247"/>
        <end position="271"/>
    </location>
</feature>
<feature type="domain" description="Nodulin-like" evidence="6">
    <location>
        <begin position="20"/>
        <end position="267"/>
    </location>
</feature>
<evidence type="ECO:0000256" key="5">
    <source>
        <dbReference type="SAM" id="Phobius"/>
    </source>
</evidence>
<feature type="transmembrane region" description="Helical" evidence="5">
    <location>
        <begin position="221"/>
        <end position="241"/>
    </location>
</feature>
<keyword evidence="4 5" id="KW-0472">Membrane</keyword>
<dbReference type="PANTHER" id="PTHR21576">
    <property type="entry name" value="UNCHARACTERIZED NODULIN-LIKE PROTEIN"/>
    <property type="match status" value="1"/>
</dbReference>
<dbReference type="EMBL" id="PGOL01001040">
    <property type="protein sequence ID" value="PKI61424.1"/>
    <property type="molecule type" value="Genomic_DNA"/>
</dbReference>
<keyword evidence="3 5" id="KW-1133">Transmembrane helix</keyword>
<evidence type="ECO:0000256" key="4">
    <source>
        <dbReference type="ARBA" id="ARBA00023136"/>
    </source>
</evidence>
<evidence type="ECO:0000256" key="1">
    <source>
        <dbReference type="ARBA" id="ARBA00004141"/>
    </source>
</evidence>
<protein>
    <recommendedName>
        <fullName evidence="6">Nodulin-like domain-containing protein</fullName>
    </recommendedName>
</protein>
<keyword evidence="2 5" id="KW-0812">Transmembrane</keyword>
<gene>
    <name evidence="7" type="ORF">CRG98_018198</name>
</gene>
<feature type="transmembrane region" description="Helical" evidence="5">
    <location>
        <begin position="81"/>
        <end position="103"/>
    </location>
</feature>
<name>A0A2I0JYJ8_PUNGR</name>
<keyword evidence="8" id="KW-1185">Reference proteome</keyword>
<comment type="subcellular location">
    <subcellularLocation>
        <location evidence="1">Membrane</location>
        <topology evidence="1">Multi-pass membrane protein</topology>
    </subcellularLocation>
</comment>
<comment type="caution">
    <text evidence="7">The sequence shown here is derived from an EMBL/GenBank/DDBJ whole genome shotgun (WGS) entry which is preliminary data.</text>
</comment>
<dbReference type="InterPro" id="IPR036259">
    <property type="entry name" value="MFS_trans_sf"/>
</dbReference>
<evidence type="ECO:0000256" key="3">
    <source>
        <dbReference type="ARBA" id="ARBA00022989"/>
    </source>
</evidence>
<feature type="transmembrane region" description="Helical" evidence="5">
    <location>
        <begin position="180"/>
        <end position="200"/>
    </location>
</feature>
<dbReference type="Pfam" id="PF06813">
    <property type="entry name" value="Nodulin-like"/>
    <property type="match status" value="2"/>
</dbReference>
<dbReference type="AlphaFoldDB" id="A0A2I0JYJ8"/>
<dbReference type="PANTHER" id="PTHR21576:SF167">
    <property type="entry name" value="OS09G0536700 PROTEIN"/>
    <property type="match status" value="1"/>
</dbReference>
<dbReference type="SUPFAM" id="SSF103473">
    <property type="entry name" value="MFS general substrate transporter"/>
    <property type="match status" value="1"/>
</dbReference>